<keyword evidence="2" id="KW-1185">Reference proteome</keyword>
<sequence length="416" mass="46770">MNTVLENTTIKATNPEGKLYLQMVDYKGRHPIRMAPTAAGLSGCTDRLVRGLCFDRLRELAIDVPVDWDCYNPLSWYTNFAKSDVIVGLSDVSFPMLEHLNVSNIVYLENLNFPSLISFFCHFTSHSPKGNAIPRITNVSMPNVRDFTLQSYHQKPIVDNLSLPETCKRFVMECLPSERCSAIEITDDSKCSMIDIPEGQICTVVKNMAEYVSDSTFCNITSLEVTGDREIARVIGLKNSNILMPSLDSLTIVRDSNSHMALDFNSLAHDFPMISSLTICGARSEDSFNEGIHFPQLERLLLADCDLEHTYFNHTEVNTRLSLGLDITELELIGCYALERISLAGGHTALKRLSADDLPQLERLFYYISRDNYSENDGSGIGPESSIQDICDQIEQFKAYKIIKRDVRLIPPSRAQ</sequence>
<evidence type="ECO:0000313" key="2">
    <source>
        <dbReference type="Proteomes" id="UP000189513"/>
    </source>
</evidence>
<comment type="caution">
    <text evidence="1">The sequence shown here is derived from an EMBL/GenBank/DDBJ whole genome shotgun (WGS) entry which is preliminary data.</text>
</comment>
<reference evidence="2" key="1">
    <citation type="journal article" date="2017" name="Genome Announc.">
        <title>Genome sequences of Cyberlindnera fabianii 65, Pichia kudriavzevii 129, and Saccharomyces cerevisiae 131 isolated from fermented masau fruits in Zimbabwe.</title>
        <authorList>
            <person name="van Rijswijck I.M.H."/>
            <person name="Derks M.F.L."/>
            <person name="Abee T."/>
            <person name="de Ridder D."/>
            <person name="Smid E.J."/>
        </authorList>
    </citation>
    <scope>NUCLEOTIDE SEQUENCE [LARGE SCALE GENOMIC DNA]</scope>
    <source>
        <strain evidence="2">65</strain>
    </source>
</reference>
<protein>
    <submittedName>
        <fullName evidence="1">Uncharacterized protein</fullName>
    </submittedName>
</protein>
<dbReference type="Proteomes" id="UP000189513">
    <property type="component" value="Unassembled WGS sequence"/>
</dbReference>
<name>A0A1V2L2Z8_CYBFA</name>
<dbReference type="EMBL" id="MPUK01000007">
    <property type="protein sequence ID" value="ONH66298.1"/>
    <property type="molecule type" value="Genomic_DNA"/>
</dbReference>
<gene>
    <name evidence="1" type="ORF">BON22_3738</name>
</gene>
<evidence type="ECO:0000313" key="1">
    <source>
        <dbReference type="EMBL" id="ONH66298.1"/>
    </source>
</evidence>
<proteinExistence type="predicted"/>
<dbReference type="VEuPathDB" id="FungiDB:BON22_3738"/>
<organism evidence="1 2">
    <name type="scientific">Cyberlindnera fabianii</name>
    <name type="common">Yeast</name>
    <name type="synonym">Hansenula fabianii</name>
    <dbReference type="NCBI Taxonomy" id="36022"/>
    <lineage>
        <taxon>Eukaryota</taxon>
        <taxon>Fungi</taxon>
        <taxon>Dikarya</taxon>
        <taxon>Ascomycota</taxon>
        <taxon>Saccharomycotina</taxon>
        <taxon>Saccharomycetes</taxon>
        <taxon>Phaffomycetales</taxon>
        <taxon>Phaffomycetaceae</taxon>
        <taxon>Cyberlindnera</taxon>
    </lineage>
</organism>
<accession>A0A1V2L2Z8</accession>
<dbReference type="AlphaFoldDB" id="A0A1V2L2Z8"/>